<reference evidence="1 2" key="1">
    <citation type="submission" date="2020-06" db="EMBL/GenBank/DDBJ databases">
        <authorList>
            <person name="Criscuolo A."/>
        </authorList>
    </citation>
    <scope>NUCLEOTIDE SEQUENCE [LARGE SCALE GENOMIC DNA]</scope>
    <source>
        <strain evidence="1">PXU-55</strain>
    </source>
</reference>
<protein>
    <recommendedName>
        <fullName evidence="3">HNH endonuclease</fullName>
    </recommendedName>
</protein>
<proteinExistence type="predicted"/>
<gene>
    <name evidence="1" type="ORF">FLAPXU55_00565</name>
</gene>
<comment type="caution">
    <text evidence="1">The sequence shown here is derived from an EMBL/GenBank/DDBJ whole genome shotgun (WGS) entry which is preliminary data.</text>
</comment>
<keyword evidence="2" id="KW-1185">Reference proteome</keyword>
<dbReference type="AlphaFoldDB" id="A0A9N8P0B9"/>
<dbReference type="RefSeq" id="WP_180856482.1">
    <property type="nucleotide sequence ID" value="NZ_CAIJDE010000028.1"/>
</dbReference>
<sequence>MNIESKLLEIRKTARGQGKYVMNKLFDDYLTGLITKKKIPSCSFCGTEKNLTKEHVIPKWVFESNPKKFFVSDVNKLDQSYIKATIPLCAKCNSELFNSIERKVQKILSVVDLKKSYYSPDDWLTIIRWLEIIDFKIQVWDLRSEFKKHKDSHYIPMLADLSIAYMRDFSVRTVTTQTRKALKRIATKDKSKRISHLIVGTTKNTSFHYFHTSGDFIFLEIPQYNKIFFYFYEREYKNEKIVSREAMKIIESVYSD</sequence>
<name>A0A9N8P0B9_9FLAO</name>
<organism evidence="1 2">
    <name type="scientific">Flavobacterium panici</name>
    <dbReference type="NCBI Taxonomy" id="2654843"/>
    <lineage>
        <taxon>Bacteria</taxon>
        <taxon>Pseudomonadati</taxon>
        <taxon>Bacteroidota</taxon>
        <taxon>Flavobacteriia</taxon>
        <taxon>Flavobacteriales</taxon>
        <taxon>Flavobacteriaceae</taxon>
        <taxon>Flavobacterium</taxon>
    </lineage>
</organism>
<evidence type="ECO:0000313" key="2">
    <source>
        <dbReference type="Proteomes" id="UP000533639"/>
    </source>
</evidence>
<evidence type="ECO:0008006" key="3">
    <source>
        <dbReference type="Google" id="ProtNLM"/>
    </source>
</evidence>
<accession>A0A9N8P0B9</accession>
<evidence type="ECO:0000313" key="1">
    <source>
        <dbReference type="EMBL" id="CAC9972886.1"/>
    </source>
</evidence>
<dbReference type="EMBL" id="CAIJDE010000028">
    <property type="protein sequence ID" value="CAC9972886.1"/>
    <property type="molecule type" value="Genomic_DNA"/>
</dbReference>
<dbReference type="Proteomes" id="UP000533639">
    <property type="component" value="Unassembled WGS sequence"/>
</dbReference>